<evidence type="ECO:0000313" key="2">
    <source>
        <dbReference type="Proteomes" id="UP000054166"/>
    </source>
</evidence>
<dbReference type="InParanoid" id="A0A0C3C2E1"/>
<dbReference type="HOGENOM" id="CLU_2705706_0_0_1"/>
<keyword evidence="2" id="KW-1185">Reference proteome</keyword>
<name>A0A0C3C2E1_PILCF</name>
<gene>
    <name evidence="1" type="ORF">PILCRDRAFT_7102</name>
</gene>
<dbReference type="AlphaFoldDB" id="A0A0C3C2E1"/>
<protein>
    <submittedName>
        <fullName evidence="1">Uncharacterized protein</fullName>
    </submittedName>
</protein>
<sequence>MATLSITALIQKVEPLTDKNWHKWKSQVMMVFHKDGNMKLVQGMEKHPPLEKATNVLTWDKHTPLGVWDSYNI</sequence>
<proteinExistence type="predicted"/>
<evidence type="ECO:0000313" key="1">
    <source>
        <dbReference type="EMBL" id="KIM83697.1"/>
    </source>
</evidence>
<organism evidence="1 2">
    <name type="scientific">Piloderma croceum (strain F 1598)</name>
    <dbReference type="NCBI Taxonomy" id="765440"/>
    <lineage>
        <taxon>Eukaryota</taxon>
        <taxon>Fungi</taxon>
        <taxon>Dikarya</taxon>
        <taxon>Basidiomycota</taxon>
        <taxon>Agaricomycotina</taxon>
        <taxon>Agaricomycetes</taxon>
        <taxon>Agaricomycetidae</taxon>
        <taxon>Atheliales</taxon>
        <taxon>Atheliaceae</taxon>
        <taxon>Piloderma</taxon>
    </lineage>
</organism>
<reference evidence="1 2" key="1">
    <citation type="submission" date="2014-04" db="EMBL/GenBank/DDBJ databases">
        <authorList>
            <consortium name="DOE Joint Genome Institute"/>
            <person name="Kuo A."/>
            <person name="Tarkka M."/>
            <person name="Buscot F."/>
            <person name="Kohler A."/>
            <person name="Nagy L.G."/>
            <person name="Floudas D."/>
            <person name="Copeland A."/>
            <person name="Barry K.W."/>
            <person name="Cichocki N."/>
            <person name="Veneault-Fourrey C."/>
            <person name="LaButti K."/>
            <person name="Lindquist E.A."/>
            <person name="Lipzen A."/>
            <person name="Lundell T."/>
            <person name="Morin E."/>
            <person name="Murat C."/>
            <person name="Sun H."/>
            <person name="Tunlid A."/>
            <person name="Henrissat B."/>
            <person name="Grigoriev I.V."/>
            <person name="Hibbett D.S."/>
            <person name="Martin F."/>
            <person name="Nordberg H.P."/>
            <person name="Cantor M.N."/>
            <person name="Hua S.X."/>
        </authorList>
    </citation>
    <scope>NUCLEOTIDE SEQUENCE [LARGE SCALE GENOMIC DNA]</scope>
    <source>
        <strain evidence="1 2">F 1598</strain>
    </source>
</reference>
<reference evidence="2" key="2">
    <citation type="submission" date="2015-01" db="EMBL/GenBank/DDBJ databases">
        <title>Evolutionary Origins and Diversification of the Mycorrhizal Mutualists.</title>
        <authorList>
            <consortium name="DOE Joint Genome Institute"/>
            <consortium name="Mycorrhizal Genomics Consortium"/>
            <person name="Kohler A."/>
            <person name="Kuo A."/>
            <person name="Nagy L.G."/>
            <person name="Floudas D."/>
            <person name="Copeland A."/>
            <person name="Barry K.W."/>
            <person name="Cichocki N."/>
            <person name="Veneault-Fourrey C."/>
            <person name="LaButti K."/>
            <person name="Lindquist E.A."/>
            <person name="Lipzen A."/>
            <person name="Lundell T."/>
            <person name="Morin E."/>
            <person name="Murat C."/>
            <person name="Riley R."/>
            <person name="Ohm R."/>
            <person name="Sun H."/>
            <person name="Tunlid A."/>
            <person name="Henrissat B."/>
            <person name="Grigoriev I.V."/>
            <person name="Hibbett D.S."/>
            <person name="Martin F."/>
        </authorList>
    </citation>
    <scope>NUCLEOTIDE SEQUENCE [LARGE SCALE GENOMIC DNA]</scope>
    <source>
        <strain evidence="2">F 1598</strain>
    </source>
</reference>
<accession>A0A0C3C2E1</accession>
<dbReference type="Proteomes" id="UP000054166">
    <property type="component" value="Unassembled WGS sequence"/>
</dbReference>
<dbReference type="EMBL" id="KN832990">
    <property type="protein sequence ID" value="KIM83697.1"/>
    <property type="molecule type" value="Genomic_DNA"/>
</dbReference>